<proteinExistence type="predicted"/>
<evidence type="ECO:0000313" key="2">
    <source>
        <dbReference type="RefSeq" id="XP_056862292.1"/>
    </source>
</evidence>
<gene>
    <name evidence="2" type="primary">LOC108845120</name>
</gene>
<sequence>MDLEEFETYPWGRLVFKWLINSVKRKDFTKTYTIDGFAQVLQVWIYFALPDFAAVFGKPIRNKSSPPFLAYKGHKGRKFVKEDSRNEMFPQRDNDVGDVAVENLLPFNEERRAPKKARTVAYTESLPSDDHIEPPPESSAARNGLTRVEIEQMFKEMTNDCWTRIRLSVNQEFLDLSESVNGDKRERENTEPDGMKEPSVVIMDKTKPTNSDLKKEEERRFEKKMMLLKNIFVKKVNEKGSLPRHSNLLLVSTKKFVHGYDPFAPVEKVLLDFLKKIHKS</sequence>
<organism evidence="1 2">
    <name type="scientific">Raphanus sativus</name>
    <name type="common">Radish</name>
    <name type="synonym">Raphanus raphanistrum var. sativus</name>
    <dbReference type="NCBI Taxonomy" id="3726"/>
    <lineage>
        <taxon>Eukaryota</taxon>
        <taxon>Viridiplantae</taxon>
        <taxon>Streptophyta</taxon>
        <taxon>Embryophyta</taxon>
        <taxon>Tracheophyta</taxon>
        <taxon>Spermatophyta</taxon>
        <taxon>Magnoliopsida</taxon>
        <taxon>eudicotyledons</taxon>
        <taxon>Gunneridae</taxon>
        <taxon>Pentapetalae</taxon>
        <taxon>rosids</taxon>
        <taxon>malvids</taxon>
        <taxon>Brassicales</taxon>
        <taxon>Brassicaceae</taxon>
        <taxon>Brassiceae</taxon>
        <taxon>Raphanus</taxon>
    </lineage>
</organism>
<name>A0A9W3DEH5_RAPSA</name>
<dbReference type="PANTHER" id="PTHR48449">
    <property type="entry name" value="DUF1985 DOMAIN-CONTAINING PROTEIN"/>
    <property type="match status" value="1"/>
</dbReference>
<dbReference type="AlphaFoldDB" id="A0A9W3DEH5"/>
<dbReference type="KEGG" id="rsz:108845120"/>
<keyword evidence="1" id="KW-1185">Reference proteome</keyword>
<dbReference type="PANTHER" id="PTHR48449:SF1">
    <property type="entry name" value="DUF1985 DOMAIN-CONTAINING PROTEIN"/>
    <property type="match status" value="1"/>
</dbReference>
<evidence type="ECO:0000313" key="1">
    <source>
        <dbReference type="Proteomes" id="UP000504610"/>
    </source>
</evidence>
<dbReference type="Proteomes" id="UP000504610">
    <property type="component" value="Chromosome 3"/>
</dbReference>
<protein>
    <submittedName>
        <fullName evidence="2">Uncharacterized protein LOC108845120</fullName>
    </submittedName>
</protein>
<reference evidence="1" key="1">
    <citation type="journal article" date="2019" name="Database">
        <title>The radish genome database (RadishGD): an integrated information resource for radish genomics.</title>
        <authorList>
            <person name="Yu H.J."/>
            <person name="Baek S."/>
            <person name="Lee Y.J."/>
            <person name="Cho A."/>
            <person name="Mun J.H."/>
        </authorList>
    </citation>
    <scope>NUCLEOTIDE SEQUENCE [LARGE SCALE GENOMIC DNA]</scope>
    <source>
        <strain evidence="1">cv. WK10039</strain>
    </source>
</reference>
<reference evidence="2" key="2">
    <citation type="submission" date="2025-08" db="UniProtKB">
        <authorList>
            <consortium name="RefSeq"/>
        </authorList>
    </citation>
    <scope>IDENTIFICATION</scope>
    <source>
        <tissue evidence="2">Leaf</tissue>
    </source>
</reference>
<dbReference type="GeneID" id="108845120"/>
<accession>A0A9W3DEH5</accession>
<dbReference type="RefSeq" id="XP_056862292.1">
    <property type="nucleotide sequence ID" value="XM_057006312.1"/>
</dbReference>